<protein>
    <submittedName>
        <fullName evidence="7">Outer membrane protein assembly factor BamE</fullName>
    </submittedName>
</protein>
<dbReference type="Pfam" id="PF00691">
    <property type="entry name" value="OmpA"/>
    <property type="match status" value="1"/>
</dbReference>
<dbReference type="InterPro" id="IPR006665">
    <property type="entry name" value="OmpA-like"/>
</dbReference>
<keyword evidence="4" id="KW-0998">Cell outer membrane</keyword>
<dbReference type="Proteomes" id="UP000311469">
    <property type="component" value="Chromosome cSF1"/>
</dbReference>
<proteinExistence type="predicted"/>
<evidence type="ECO:0000313" key="8">
    <source>
        <dbReference type="Proteomes" id="UP000311469"/>
    </source>
</evidence>
<evidence type="ECO:0000259" key="6">
    <source>
        <dbReference type="PROSITE" id="PS51123"/>
    </source>
</evidence>
<evidence type="ECO:0000256" key="5">
    <source>
        <dbReference type="PROSITE-ProRule" id="PRU00473"/>
    </source>
</evidence>
<gene>
    <name evidence="7" type="primary">bamE</name>
    <name evidence="7" type="ORF">FIL70_00680</name>
</gene>
<evidence type="ECO:0000256" key="3">
    <source>
        <dbReference type="ARBA" id="ARBA00023136"/>
    </source>
</evidence>
<dbReference type="PANTHER" id="PTHR30329:SF21">
    <property type="entry name" value="LIPOPROTEIN YIAD-RELATED"/>
    <property type="match status" value="1"/>
</dbReference>
<dbReference type="InterPro" id="IPR006664">
    <property type="entry name" value="OMP_bac"/>
</dbReference>
<dbReference type="PANTHER" id="PTHR30329">
    <property type="entry name" value="STATOR ELEMENT OF FLAGELLAR MOTOR COMPLEX"/>
    <property type="match status" value="1"/>
</dbReference>
<evidence type="ECO:0000256" key="2">
    <source>
        <dbReference type="ARBA" id="ARBA00022729"/>
    </source>
</evidence>
<dbReference type="InterPro" id="IPR036737">
    <property type="entry name" value="OmpA-like_sf"/>
</dbReference>
<reference evidence="7 8" key="1">
    <citation type="submission" date="2019-06" db="EMBL/GenBank/DDBJ databases">
        <title>Genome organization and adaptive potential of archetypical organophosphate degarding Sphingobium fuliginis ATCC 27551.</title>
        <authorList>
            <person name="Sarwar A."/>
            <person name="Parthasarathy S."/>
            <person name="Singh C."/>
            <person name="Siddavattam D."/>
        </authorList>
    </citation>
    <scope>NUCLEOTIDE SEQUENCE [LARGE SCALE GENOMIC DNA]</scope>
    <source>
        <strain evidence="7 8">ATCC 27551</strain>
    </source>
</reference>
<dbReference type="KEGG" id="sufl:FIL70_00680"/>
<comment type="subcellular location">
    <subcellularLocation>
        <location evidence="1">Cell outer membrane</location>
    </subcellularLocation>
</comment>
<evidence type="ECO:0000313" key="7">
    <source>
        <dbReference type="EMBL" id="QDC35973.1"/>
    </source>
</evidence>
<dbReference type="PROSITE" id="PS51123">
    <property type="entry name" value="OMPA_2"/>
    <property type="match status" value="1"/>
</dbReference>
<dbReference type="CDD" id="cd07185">
    <property type="entry name" value="OmpA_C-like"/>
    <property type="match status" value="1"/>
</dbReference>
<accession>A0A5B8CA27</accession>
<dbReference type="InterPro" id="IPR050330">
    <property type="entry name" value="Bact_OuterMem_StrucFunc"/>
</dbReference>
<name>A0A5B8CA27_SPHSA</name>
<sequence length="299" mass="33679">MRSPWEYRRCRIMAVSSCGRPQPITAAIREAPMPAWASRSERRRYLALLALVLCPSPAAAAEPDFLPDIAPLSDFPDPGRATRREGVFLLPQTPRLLTPGMTKRQVYALLGVPHFHEGLIGERRWNYILDFYTGSGTEYRICRLQLHWDRRMRLEKMAWSDKACRDMVYAPPQPLASDPQRPVTVRKLPTLTVYFDFDKADVREDAHRELTAFLQGSERSIQKLSVTGFTDSAGPDAYNDRLSLMRADAVARDLVAMGVPLSNLQVSGAGERTPAHRSEGGAADPLNRRVLVRMMSNDE</sequence>
<feature type="domain" description="OmpA-like" evidence="6">
    <location>
        <begin position="182"/>
        <end position="298"/>
    </location>
</feature>
<dbReference type="GO" id="GO:0009279">
    <property type="term" value="C:cell outer membrane"/>
    <property type="evidence" value="ECO:0007669"/>
    <property type="project" value="UniProtKB-SubCell"/>
</dbReference>
<evidence type="ECO:0000256" key="1">
    <source>
        <dbReference type="ARBA" id="ARBA00004442"/>
    </source>
</evidence>
<dbReference type="SUPFAM" id="SSF103088">
    <property type="entry name" value="OmpA-like"/>
    <property type="match status" value="1"/>
</dbReference>
<dbReference type="PRINTS" id="PR01021">
    <property type="entry name" value="OMPADOMAIN"/>
</dbReference>
<keyword evidence="3 5" id="KW-0472">Membrane</keyword>
<dbReference type="InterPro" id="IPR037873">
    <property type="entry name" value="BamE-like"/>
</dbReference>
<dbReference type="Gene3D" id="3.30.1450.10">
    <property type="match status" value="1"/>
</dbReference>
<dbReference type="Pfam" id="PF04355">
    <property type="entry name" value="BamE"/>
    <property type="match status" value="1"/>
</dbReference>
<evidence type="ECO:0000256" key="4">
    <source>
        <dbReference type="ARBA" id="ARBA00023237"/>
    </source>
</evidence>
<dbReference type="Gene3D" id="3.30.1330.60">
    <property type="entry name" value="OmpA-like domain"/>
    <property type="match status" value="1"/>
</dbReference>
<dbReference type="InterPro" id="IPR007450">
    <property type="entry name" value="BamE_dom"/>
</dbReference>
<organism evidence="7 8">
    <name type="scientific">Sphingobium fuliginis ATCC 27551</name>
    <dbReference type="NCBI Taxonomy" id="1208342"/>
    <lineage>
        <taxon>Bacteria</taxon>
        <taxon>Pseudomonadati</taxon>
        <taxon>Pseudomonadota</taxon>
        <taxon>Alphaproteobacteria</taxon>
        <taxon>Sphingomonadales</taxon>
        <taxon>Sphingomonadaceae</taxon>
        <taxon>Sphingobium</taxon>
    </lineage>
</organism>
<dbReference type="AlphaFoldDB" id="A0A5B8CA27"/>
<dbReference type="EMBL" id="CP041016">
    <property type="protein sequence ID" value="QDC35973.1"/>
    <property type="molecule type" value="Genomic_DNA"/>
</dbReference>
<keyword evidence="2" id="KW-0732">Signal</keyword>